<dbReference type="Proteomes" id="UP001073227">
    <property type="component" value="Unassembled WGS sequence"/>
</dbReference>
<evidence type="ECO:0000313" key="2">
    <source>
        <dbReference type="Proteomes" id="UP001073227"/>
    </source>
</evidence>
<protein>
    <submittedName>
        <fullName evidence="1">DUF2218 domain-containing protein</fullName>
    </submittedName>
</protein>
<proteinExistence type="predicted"/>
<dbReference type="RefSeq" id="WP_267651948.1">
    <property type="nucleotide sequence ID" value="NZ_JAOVZR010000001.1"/>
</dbReference>
<sequence>MNQSISHVQTPKASQYLQQLCKHFGHKVPVEFDTLNGSITLPFGTCILFAQDEELVLTVAGDDIGKLEQVIGGHLERFAFRESLNVTWDSTNQP</sequence>
<dbReference type="PIRSF" id="PIRSF028291">
    <property type="entry name" value="UCP028291"/>
    <property type="match status" value="1"/>
</dbReference>
<comment type="caution">
    <text evidence="1">The sequence shown here is derived from an EMBL/GenBank/DDBJ whole genome shotgun (WGS) entry which is preliminary data.</text>
</comment>
<evidence type="ECO:0000313" key="1">
    <source>
        <dbReference type="EMBL" id="MCY0146268.1"/>
    </source>
</evidence>
<dbReference type="Gene3D" id="3.30.310.50">
    <property type="entry name" value="Alpha-D-phosphohexomutase, C-terminal domain"/>
    <property type="match status" value="1"/>
</dbReference>
<reference evidence="1" key="1">
    <citation type="submission" date="2022-10" db="EMBL/GenBank/DDBJ databases">
        <title>Hoeflea sp. G2-23, isolated from marine algae.</title>
        <authorList>
            <person name="Kristyanto S."/>
            <person name="Kim J.M."/>
            <person name="Jeon C.O."/>
        </authorList>
    </citation>
    <scope>NUCLEOTIDE SEQUENCE</scope>
    <source>
        <strain evidence="1">G2-23</strain>
    </source>
</reference>
<dbReference type="InterPro" id="IPR014543">
    <property type="entry name" value="UCP028291"/>
</dbReference>
<accession>A0ABT3Z3P7</accession>
<organism evidence="1 2">
    <name type="scientific">Hoeflea algicola</name>
    <dbReference type="NCBI Taxonomy" id="2983763"/>
    <lineage>
        <taxon>Bacteria</taxon>
        <taxon>Pseudomonadati</taxon>
        <taxon>Pseudomonadota</taxon>
        <taxon>Alphaproteobacteria</taxon>
        <taxon>Hyphomicrobiales</taxon>
        <taxon>Rhizobiaceae</taxon>
        <taxon>Hoeflea</taxon>
    </lineage>
</organism>
<dbReference type="EMBL" id="JAOVZR010000001">
    <property type="protein sequence ID" value="MCY0146268.1"/>
    <property type="molecule type" value="Genomic_DNA"/>
</dbReference>
<gene>
    <name evidence="1" type="ORF">OEG84_00680</name>
</gene>
<name>A0ABT3Z3P7_9HYPH</name>
<dbReference type="Pfam" id="PF09981">
    <property type="entry name" value="DUF2218"/>
    <property type="match status" value="1"/>
</dbReference>
<keyword evidence="2" id="KW-1185">Reference proteome</keyword>